<evidence type="ECO:0000313" key="2">
    <source>
        <dbReference type="EMBL" id="EPY16784.1"/>
    </source>
</evidence>
<keyword evidence="1" id="KW-0472">Membrane</keyword>
<feature type="transmembrane region" description="Helical" evidence="1">
    <location>
        <begin position="450"/>
        <end position="469"/>
    </location>
</feature>
<name>S9TIR1_9TRYP</name>
<feature type="transmembrane region" description="Helical" evidence="1">
    <location>
        <begin position="381"/>
        <end position="406"/>
    </location>
</feature>
<protein>
    <submittedName>
        <fullName evidence="2">Uncharacterized protein</fullName>
    </submittedName>
</protein>
<feature type="transmembrane region" description="Helical" evidence="1">
    <location>
        <begin position="342"/>
        <end position="360"/>
    </location>
</feature>
<proteinExistence type="predicted"/>
<keyword evidence="1" id="KW-0812">Transmembrane</keyword>
<comment type="caution">
    <text evidence="2">The sequence shown here is derived from an EMBL/GenBank/DDBJ whole genome shotgun (WGS) entry which is preliminary data.</text>
</comment>
<dbReference type="AlphaFoldDB" id="S9TIR1"/>
<dbReference type="Proteomes" id="UP000015354">
    <property type="component" value="Unassembled WGS sequence"/>
</dbReference>
<evidence type="ECO:0000256" key="1">
    <source>
        <dbReference type="SAM" id="Phobius"/>
    </source>
</evidence>
<feature type="transmembrane region" description="Helical" evidence="1">
    <location>
        <begin position="412"/>
        <end position="429"/>
    </location>
</feature>
<dbReference type="OrthoDB" id="10523368at2759"/>
<keyword evidence="1" id="KW-1133">Transmembrane helix</keyword>
<dbReference type="EMBL" id="ATMH01010895">
    <property type="protein sequence ID" value="EPY16784.1"/>
    <property type="molecule type" value="Genomic_DNA"/>
</dbReference>
<sequence>MLMLGNVSSIEVFVNGDSIRRMADLNLYTLTNKQERILLEAFRIDSELHGNSATTPFVPGGSAKFPWMYSNYDAYRNAWVPQPNASTAVDDQADRIAEVFRNPNIVNFWSIRTKRDLMRWMTDTFVPLYWNCKSADYEEPWLSVHGGSSRMVGSVRVTSQRRVHRSATHKCKRASLNGIVDCQRADNGKVSQPPSTPSVICNETNPSLVAEKLFVYDEATSGYTALLPFIASCHDVLRTLEVMQTSKETIDWGDNGTSYVSMNELWGKYKMDTSEEDSCASFLFHRSVTSLKLEYVTYVTAINAFRYASMSFDFPSTGTTIIPSLRVDVAPVFSWETHLTKLALSIVVALYWVYYVMHLISSHVKRYRDTMAAKRKNQQTALTRFLVLVQQLGELWTLLLVCAFVFTAAYLLALWLSWAQLGSFAHLTYEKRTDYPDQIADYCRTNVRRMNRLLSGAVFFTYVHAMRYTSILSGCWIMLESLHAATARLMMAIIVWMLAAVGMSIAGMLLFGTLLSQFSTLTNAYNTLLLLFVDRNKYMFAGLGDGSSISGYVSTAPSTRGGLLRENEVTVTDLKRNNMRIRSPAMWELYFYAFYFVFILTFTAWLVAILMESYEQTLSLQTHMNHSSFSLQYRVLRRSLNTGYWMEELRHVLWTRRRATLYAEMEAALRSAYFGAAKDASRTSGGARVYDAGTRTVTYFGVIWLFPRALQAEMGPVHIRCWWQSCADSIAQSHTNDVSWFAQQWRRYWETGKDGLHGWLQRVVPPEVELESRAVDVGLLLEELPTHIVKYVERSTSRTPRAD</sequence>
<feature type="transmembrane region" description="Helical" evidence="1">
    <location>
        <begin position="489"/>
        <end position="511"/>
    </location>
</feature>
<feature type="transmembrane region" description="Helical" evidence="1">
    <location>
        <begin position="589"/>
        <end position="611"/>
    </location>
</feature>
<evidence type="ECO:0000313" key="3">
    <source>
        <dbReference type="Proteomes" id="UP000015354"/>
    </source>
</evidence>
<accession>S9TIR1</accession>
<gene>
    <name evidence="2" type="ORF">STCU_10994</name>
</gene>
<organism evidence="2 3">
    <name type="scientific">Strigomonas culicis</name>
    <dbReference type="NCBI Taxonomy" id="28005"/>
    <lineage>
        <taxon>Eukaryota</taxon>
        <taxon>Discoba</taxon>
        <taxon>Euglenozoa</taxon>
        <taxon>Kinetoplastea</taxon>
        <taxon>Metakinetoplastina</taxon>
        <taxon>Trypanosomatida</taxon>
        <taxon>Trypanosomatidae</taxon>
        <taxon>Strigomonadinae</taxon>
        <taxon>Strigomonas</taxon>
    </lineage>
</organism>
<reference evidence="2 3" key="1">
    <citation type="journal article" date="2013" name="PLoS ONE">
        <title>Predicting the Proteins of Angomonas deanei, Strigomonas culicis and Their Respective Endosymbionts Reveals New Aspects of the Trypanosomatidae Family.</title>
        <authorList>
            <person name="Motta M.C."/>
            <person name="Martins A.C."/>
            <person name="de Souza S.S."/>
            <person name="Catta-Preta C.M."/>
            <person name="Silva R."/>
            <person name="Klein C.C."/>
            <person name="de Almeida L.G."/>
            <person name="de Lima Cunha O."/>
            <person name="Ciapina L.P."/>
            <person name="Brocchi M."/>
            <person name="Colabardini A.C."/>
            <person name="de Araujo Lima B."/>
            <person name="Machado C.R."/>
            <person name="de Almeida Soares C.M."/>
            <person name="Probst C.M."/>
            <person name="de Menezes C.B."/>
            <person name="Thompson C.E."/>
            <person name="Bartholomeu D.C."/>
            <person name="Gradia D.F."/>
            <person name="Pavoni D.P."/>
            <person name="Grisard E.C."/>
            <person name="Fantinatti-Garboggini F."/>
            <person name="Marchini F.K."/>
            <person name="Rodrigues-Luiz G.F."/>
            <person name="Wagner G."/>
            <person name="Goldman G.H."/>
            <person name="Fietto J.L."/>
            <person name="Elias M.C."/>
            <person name="Goldman M.H."/>
            <person name="Sagot M.F."/>
            <person name="Pereira M."/>
            <person name="Stoco P.H."/>
            <person name="de Mendonca-Neto R.P."/>
            <person name="Teixeira S.M."/>
            <person name="Maciel T.E."/>
            <person name="de Oliveira Mendes T.A."/>
            <person name="Urmenyi T.P."/>
            <person name="de Souza W."/>
            <person name="Schenkman S."/>
            <person name="de Vasconcelos A.T."/>
        </authorList>
    </citation>
    <scope>NUCLEOTIDE SEQUENCE [LARGE SCALE GENOMIC DNA]</scope>
</reference>
<keyword evidence="3" id="KW-1185">Reference proteome</keyword>